<evidence type="ECO:0000256" key="1">
    <source>
        <dbReference type="ARBA" id="ARBA00022603"/>
    </source>
</evidence>
<dbReference type="SUPFAM" id="SSF53335">
    <property type="entry name" value="S-adenosyl-L-methionine-dependent methyltransferases"/>
    <property type="match status" value="1"/>
</dbReference>
<dbReference type="EMBL" id="JAHCDA010000002">
    <property type="protein sequence ID" value="MBS7811356.1"/>
    <property type="molecule type" value="Genomic_DNA"/>
</dbReference>
<evidence type="ECO:0000256" key="2">
    <source>
        <dbReference type="ARBA" id="ARBA00022691"/>
    </source>
</evidence>
<keyword evidence="1 4" id="KW-0808">Transferase</keyword>
<evidence type="ECO:0000313" key="5">
    <source>
        <dbReference type="Proteomes" id="UP000766336"/>
    </source>
</evidence>
<organism evidence="4 5">
    <name type="scientific">Roseococcus pinisoli</name>
    <dbReference type="NCBI Taxonomy" id="2835040"/>
    <lineage>
        <taxon>Bacteria</taxon>
        <taxon>Pseudomonadati</taxon>
        <taxon>Pseudomonadota</taxon>
        <taxon>Alphaproteobacteria</taxon>
        <taxon>Acetobacterales</taxon>
        <taxon>Roseomonadaceae</taxon>
        <taxon>Roseococcus</taxon>
    </lineage>
</organism>
<dbReference type="PANTHER" id="PTHR47739:SF1">
    <property type="entry name" value="TRNA1(VAL) (ADENINE(37)-N6)-METHYLTRANSFERASE"/>
    <property type="match status" value="1"/>
</dbReference>
<dbReference type="GO" id="GO:0032259">
    <property type="term" value="P:methylation"/>
    <property type="evidence" value="ECO:0007669"/>
    <property type="project" value="UniProtKB-KW"/>
</dbReference>
<dbReference type="CDD" id="cd02440">
    <property type="entry name" value="AdoMet_MTases"/>
    <property type="match status" value="1"/>
</dbReference>
<dbReference type="InterPro" id="IPR029063">
    <property type="entry name" value="SAM-dependent_MTases_sf"/>
</dbReference>
<keyword evidence="1 4" id="KW-0489">Methyltransferase</keyword>
<feature type="domain" description="Methyltransferase small" evidence="3">
    <location>
        <begin position="44"/>
        <end position="140"/>
    </location>
</feature>
<proteinExistence type="predicted"/>
<evidence type="ECO:0000313" key="4">
    <source>
        <dbReference type="EMBL" id="MBS7811356.1"/>
    </source>
</evidence>
<keyword evidence="5" id="KW-1185">Reference proteome</keyword>
<accession>A0ABS5QCE9</accession>
<dbReference type="Gene3D" id="3.40.50.150">
    <property type="entry name" value="Vaccinia Virus protein VP39"/>
    <property type="match status" value="1"/>
</dbReference>
<comment type="caution">
    <text evidence="4">The sequence shown here is derived from an EMBL/GenBank/DDBJ whole genome shotgun (WGS) entry which is preliminary data.</text>
</comment>
<dbReference type="Proteomes" id="UP000766336">
    <property type="component" value="Unassembled WGS sequence"/>
</dbReference>
<dbReference type="Pfam" id="PF05175">
    <property type="entry name" value="MTS"/>
    <property type="match status" value="1"/>
</dbReference>
<evidence type="ECO:0000259" key="3">
    <source>
        <dbReference type="Pfam" id="PF05175"/>
    </source>
</evidence>
<keyword evidence="2" id="KW-0949">S-adenosyl-L-methionine</keyword>
<reference evidence="4 5" key="1">
    <citation type="submission" date="2021-05" db="EMBL/GenBank/DDBJ databases">
        <title>Roseococcus sp. XZZS9, whole genome shotgun sequencing project.</title>
        <authorList>
            <person name="Zhao G."/>
            <person name="Shen L."/>
        </authorList>
    </citation>
    <scope>NUCLEOTIDE SEQUENCE [LARGE SCALE GENOMIC DNA]</scope>
    <source>
        <strain evidence="4 5">XZZS9</strain>
    </source>
</reference>
<gene>
    <name evidence="4" type="ORF">KHU32_10430</name>
</gene>
<dbReference type="PANTHER" id="PTHR47739">
    <property type="entry name" value="TRNA1(VAL) (ADENINE(37)-N6)-METHYLTRANSFERASE"/>
    <property type="match status" value="1"/>
</dbReference>
<protein>
    <submittedName>
        <fullName evidence="4">Methyltransferase</fullName>
    </submittedName>
</protein>
<sequence>MPAGRDACCGTRVSDDLTEDALLGGRVRLLQPRHGFRAAIDPVLLAAFVPARAGESVLEFGAGTGAAFLCLAARLPGIAVTAVERDPELAALAERNAGLNGVDARILAGDCRALPALPPMHHALSNPPYWSAGTASPDAGRRQAAHEDAPLSAWIAALARPVRHKGTVSLVLPAARLAEAVAGLREAGCGSVRLLPLWPRAGVPAKRILLRARKGGRGADEVLPGLVLHEADGAATPASHAVLRDGHAL</sequence>
<dbReference type="InterPro" id="IPR050210">
    <property type="entry name" value="tRNA_Adenine-N(6)_MTase"/>
</dbReference>
<name>A0ABS5QCE9_9PROT</name>
<dbReference type="InterPro" id="IPR007848">
    <property type="entry name" value="Small_mtfrase_dom"/>
</dbReference>
<dbReference type="GO" id="GO:0008168">
    <property type="term" value="F:methyltransferase activity"/>
    <property type="evidence" value="ECO:0007669"/>
    <property type="project" value="UniProtKB-KW"/>
</dbReference>